<dbReference type="AlphaFoldDB" id="A0A0B7NC72"/>
<keyword evidence="2" id="KW-1185">Reference proteome</keyword>
<dbReference type="EMBL" id="LN728830">
    <property type="protein sequence ID" value="CEP12930.1"/>
    <property type="molecule type" value="Genomic_DNA"/>
</dbReference>
<organism evidence="1 2">
    <name type="scientific">Parasitella parasitica</name>
    <dbReference type="NCBI Taxonomy" id="35722"/>
    <lineage>
        <taxon>Eukaryota</taxon>
        <taxon>Fungi</taxon>
        <taxon>Fungi incertae sedis</taxon>
        <taxon>Mucoromycota</taxon>
        <taxon>Mucoromycotina</taxon>
        <taxon>Mucoromycetes</taxon>
        <taxon>Mucorales</taxon>
        <taxon>Mucorineae</taxon>
        <taxon>Mucoraceae</taxon>
        <taxon>Parasitella</taxon>
    </lineage>
</organism>
<dbReference type="OrthoDB" id="2289760at2759"/>
<accession>A0A0B7NC72</accession>
<protein>
    <submittedName>
        <fullName evidence="1">Uncharacterized protein</fullName>
    </submittedName>
</protein>
<dbReference type="Proteomes" id="UP000054107">
    <property type="component" value="Unassembled WGS sequence"/>
</dbReference>
<sequence length="90" mass="10548">MYGQQMITNYPAANAYYTGAMNPYAATGIGYYPNYSTYGNAYSGGYGSYYPYHYKPSTLRTLYNRIRHGSSYYPNYYEYGRHHRGSWIDY</sequence>
<proteinExistence type="predicted"/>
<evidence type="ECO:0000313" key="2">
    <source>
        <dbReference type="Proteomes" id="UP000054107"/>
    </source>
</evidence>
<evidence type="ECO:0000313" key="1">
    <source>
        <dbReference type="EMBL" id="CEP12930.1"/>
    </source>
</evidence>
<reference evidence="1 2" key="1">
    <citation type="submission" date="2014-09" db="EMBL/GenBank/DDBJ databases">
        <authorList>
            <person name="Ellenberger Sabrina"/>
        </authorList>
    </citation>
    <scope>NUCLEOTIDE SEQUENCE [LARGE SCALE GENOMIC DNA]</scope>
    <source>
        <strain evidence="1 2">CBS 412.66</strain>
    </source>
</reference>
<name>A0A0B7NC72_9FUNG</name>
<gene>
    <name evidence="1" type="primary">PARPA_06948.1 scaffold 25142</name>
</gene>